<name>J3LE92_ORYBR</name>
<evidence type="ECO:0000313" key="2">
    <source>
        <dbReference type="EnsemblPlants" id="OB02G29590.1"/>
    </source>
</evidence>
<keyword evidence="3" id="KW-1185">Reference proteome</keyword>
<evidence type="ECO:0000256" key="1">
    <source>
        <dbReference type="SAM" id="MobiDB-lite"/>
    </source>
</evidence>
<protein>
    <submittedName>
        <fullName evidence="2">Uncharacterized protein</fullName>
    </submittedName>
</protein>
<feature type="region of interest" description="Disordered" evidence="1">
    <location>
        <begin position="1"/>
        <end position="91"/>
    </location>
</feature>
<dbReference type="Gramene" id="OB02G29590.1">
    <property type="protein sequence ID" value="OB02G29590.1"/>
    <property type="gene ID" value="OB02G29590"/>
</dbReference>
<sequence>KKRCLPEECHWNRRSSRAHRTPSPRRGRIWRGGAPGVLGVPREPRRWPESVGEGGAVAGGVADDDEDLGCHPHGRWSPPPPRMIGERRGKR</sequence>
<feature type="compositionally biased region" description="Basic residues" evidence="1">
    <location>
        <begin position="12"/>
        <end position="29"/>
    </location>
</feature>
<proteinExistence type="predicted"/>
<evidence type="ECO:0000313" key="3">
    <source>
        <dbReference type="Proteomes" id="UP000006038"/>
    </source>
</evidence>
<reference evidence="2" key="1">
    <citation type="submission" date="2013-04" db="UniProtKB">
        <authorList>
            <consortium name="EnsemblPlants"/>
        </authorList>
    </citation>
    <scope>IDENTIFICATION</scope>
</reference>
<feature type="compositionally biased region" description="Basic and acidic residues" evidence="1">
    <location>
        <begin position="1"/>
        <end position="11"/>
    </location>
</feature>
<dbReference type="EnsemblPlants" id="OB02G29590.1">
    <property type="protein sequence ID" value="OB02G29590.1"/>
    <property type="gene ID" value="OB02G29590"/>
</dbReference>
<dbReference type="Proteomes" id="UP000006038">
    <property type="component" value="Unassembled WGS sequence"/>
</dbReference>
<dbReference type="HOGENOM" id="CLU_2433358_0_0_1"/>
<dbReference type="AlphaFoldDB" id="J3LE92"/>
<organism evidence="2">
    <name type="scientific">Oryza brachyantha</name>
    <name type="common">malo sina</name>
    <dbReference type="NCBI Taxonomy" id="4533"/>
    <lineage>
        <taxon>Eukaryota</taxon>
        <taxon>Viridiplantae</taxon>
        <taxon>Streptophyta</taxon>
        <taxon>Embryophyta</taxon>
        <taxon>Tracheophyta</taxon>
        <taxon>Spermatophyta</taxon>
        <taxon>Magnoliopsida</taxon>
        <taxon>Liliopsida</taxon>
        <taxon>Poales</taxon>
        <taxon>Poaceae</taxon>
        <taxon>BOP clade</taxon>
        <taxon>Oryzoideae</taxon>
        <taxon>Oryzeae</taxon>
        <taxon>Oryzinae</taxon>
        <taxon>Oryza</taxon>
    </lineage>
</organism>
<accession>J3LE92</accession>